<evidence type="ECO:0008006" key="3">
    <source>
        <dbReference type="Google" id="ProtNLM"/>
    </source>
</evidence>
<dbReference type="GeneID" id="61274060"/>
<dbReference type="SUPFAM" id="SSF52540">
    <property type="entry name" value="P-loop containing nucleoside triphosphate hydrolases"/>
    <property type="match status" value="1"/>
</dbReference>
<evidence type="ECO:0000313" key="2">
    <source>
        <dbReference type="Proteomes" id="UP000022082"/>
    </source>
</evidence>
<dbReference type="InterPro" id="IPR027417">
    <property type="entry name" value="P-loop_NTPase"/>
</dbReference>
<name>A0A015YG25_BACFG</name>
<dbReference type="AlphaFoldDB" id="A0A015YG25"/>
<gene>
    <name evidence="1" type="ORF">M136_5349</name>
</gene>
<sequence>MARALSVTEAVSMKKETLKLTGAWADAFGEPERIGVWFIWGNSGNGKSSFVMQLCKELAKFGRVAYDSLEEGASLTMQNTLRRFNMAEVNRRFQLLDCEPMSELGERMDKHKSPDFYVIDSFQYTQMSYKEYIKFKEAHRNKLLIFISHADGRNPDGRSAKKVMYDAALKIYVEGFRAFSKGRFFGSVGHFTIWDEGAVRYWGDNA</sequence>
<accession>A0A015YG25</accession>
<protein>
    <recommendedName>
        <fullName evidence="3">ATP-binding protein</fullName>
    </recommendedName>
</protein>
<dbReference type="Gene3D" id="3.40.50.300">
    <property type="entry name" value="P-loop containing nucleotide triphosphate hydrolases"/>
    <property type="match status" value="1"/>
</dbReference>
<dbReference type="Proteomes" id="UP000022082">
    <property type="component" value="Unassembled WGS sequence"/>
</dbReference>
<comment type="caution">
    <text evidence="1">The sequence shown here is derived from an EMBL/GenBank/DDBJ whole genome shotgun (WGS) entry which is preliminary data.</text>
</comment>
<proteinExistence type="predicted"/>
<evidence type="ECO:0000313" key="1">
    <source>
        <dbReference type="EMBL" id="EXZ30897.1"/>
    </source>
</evidence>
<organism evidence="1 2">
    <name type="scientific">Bacteroides fragilis str. S36L11</name>
    <dbReference type="NCBI Taxonomy" id="1339327"/>
    <lineage>
        <taxon>Bacteria</taxon>
        <taxon>Pseudomonadati</taxon>
        <taxon>Bacteroidota</taxon>
        <taxon>Bacteroidia</taxon>
        <taxon>Bacteroidales</taxon>
        <taxon>Bacteroidaceae</taxon>
        <taxon>Bacteroides</taxon>
    </lineage>
</organism>
<dbReference type="CDD" id="cd00882">
    <property type="entry name" value="Ras_like_GTPase"/>
    <property type="match status" value="1"/>
</dbReference>
<reference evidence="1 2" key="1">
    <citation type="submission" date="2014-02" db="EMBL/GenBank/DDBJ databases">
        <authorList>
            <person name="Sears C."/>
            <person name="Carroll K."/>
            <person name="Sack B.R."/>
            <person name="Qadri F."/>
            <person name="Myers L.L."/>
            <person name="Chung G.-T."/>
            <person name="Escheverria P."/>
            <person name="Fraser C.M."/>
            <person name="Sadzewicz L."/>
            <person name="Shefchek K.A."/>
            <person name="Tallon L."/>
            <person name="Das S.P."/>
            <person name="Daugherty S."/>
            <person name="Mongodin E.F."/>
        </authorList>
    </citation>
    <scope>NUCLEOTIDE SEQUENCE [LARGE SCALE GENOMIC DNA]</scope>
    <source>
        <strain evidence="1 2">S36L11</strain>
    </source>
</reference>
<dbReference type="RefSeq" id="WP_005779477.1">
    <property type="nucleotide sequence ID" value="NZ_JGDJ01000115.1"/>
</dbReference>
<dbReference type="PATRIC" id="fig|1339327.3.peg.562"/>
<dbReference type="EMBL" id="JGDJ01000115">
    <property type="protein sequence ID" value="EXZ30897.1"/>
    <property type="molecule type" value="Genomic_DNA"/>
</dbReference>